<dbReference type="Gene3D" id="3.40.50.850">
    <property type="entry name" value="Isochorismatase-like"/>
    <property type="match status" value="1"/>
</dbReference>
<evidence type="ECO:0000256" key="2">
    <source>
        <dbReference type="ARBA" id="ARBA00022801"/>
    </source>
</evidence>
<dbReference type="Pfam" id="PF00857">
    <property type="entry name" value="Isochorismatase"/>
    <property type="match status" value="1"/>
</dbReference>
<dbReference type="Proteomes" id="UP001218218">
    <property type="component" value="Unassembled WGS sequence"/>
</dbReference>
<reference evidence="4" key="1">
    <citation type="submission" date="2023-03" db="EMBL/GenBank/DDBJ databases">
        <title>Massive genome expansion in bonnet fungi (Mycena s.s.) driven by repeated elements and novel gene families across ecological guilds.</title>
        <authorList>
            <consortium name="Lawrence Berkeley National Laboratory"/>
            <person name="Harder C.B."/>
            <person name="Miyauchi S."/>
            <person name="Viragh M."/>
            <person name="Kuo A."/>
            <person name="Thoen E."/>
            <person name="Andreopoulos B."/>
            <person name="Lu D."/>
            <person name="Skrede I."/>
            <person name="Drula E."/>
            <person name="Henrissat B."/>
            <person name="Morin E."/>
            <person name="Kohler A."/>
            <person name="Barry K."/>
            <person name="LaButti K."/>
            <person name="Morin E."/>
            <person name="Salamov A."/>
            <person name="Lipzen A."/>
            <person name="Mereny Z."/>
            <person name="Hegedus B."/>
            <person name="Baldrian P."/>
            <person name="Stursova M."/>
            <person name="Weitz H."/>
            <person name="Taylor A."/>
            <person name="Grigoriev I.V."/>
            <person name="Nagy L.G."/>
            <person name="Martin F."/>
            <person name="Kauserud H."/>
        </authorList>
    </citation>
    <scope>NUCLEOTIDE SEQUENCE</scope>
    <source>
        <strain evidence="4">CBHHK002</strain>
    </source>
</reference>
<dbReference type="EMBL" id="JARIHO010000037">
    <property type="protein sequence ID" value="KAJ7330536.1"/>
    <property type="molecule type" value="Genomic_DNA"/>
</dbReference>
<evidence type="ECO:0000313" key="5">
    <source>
        <dbReference type="Proteomes" id="UP001218218"/>
    </source>
</evidence>
<dbReference type="CDD" id="cd00431">
    <property type="entry name" value="cysteine_hydrolases"/>
    <property type="match status" value="1"/>
</dbReference>
<feature type="domain" description="Isochorismatase-like" evidence="3">
    <location>
        <begin position="14"/>
        <end position="171"/>
    </location>
</feature>
<dbReference type="InterPro" id="IPR036380">
    <property type="entry name" value="Isochorismatase-like_sf"/>
</dbReference>
<name>A0AAD6ZN69_9AGAR</name>
<keyword evidence="2" id="KW-0378">Hydrolase</keyword>
<proteinExistence type="inferred from homology"/>
<dbReference type="PANTHER" id="PTHR43540:SF1">
    <property type="entry name" value="ISOCHORISMATASE HYDROLASE"/>
    <property type="match status" value="1"/>
</dbReference>
<protein>
    <submittedName>
        <fullName evidence="4">Isochorismatase-like protein</fullName>
    </submittedName>
</protein>
<dbReference type="InterPro" id="IPR000868">
    <property type="entry name" value="Isochorismatase-like_dom"/>
</dbReference>
<sequence length="215" mass="22840">MSPSAHLVSGLPSTALIVIDVQQAFNDPYYLNRERSTPNLEPNITSLLTAFRAQGLPIIHIHHVNTKNDSSLWYEATRPTGVLPMEYVAPKDDELVLRKYSKSSAFGAFLLSDGTTSLAEVLDARGIKTVILVGISSAHCVNSTARSASDLGLLVVVVGDATATHASDAVDFGGAKGDGRDGISWAAETAHAVSMAQLQGEFADVVTTTEVLKYL</sequence>
<comment type="similarity">
    <text evidence="1">Belongs to the isochorismatase family.</text>
</comment>
<evidence type="ECO:0000313" key="4">
    <source>
        <dbReference type="EMBL" id="KAJ7330536.1"/>
    </source>
</evidence>
<keyword evidence="5" id="KW-1185">Reference proteome</keyword>
<accession>A0AAD6ZN69</accession>
<organism evidence="4 5">
    <name type="scientific">Mycena albidolilacea</name>
    <dbReference type="NCBI Taxonomy" id="1033008"/>
    <lineage>
        <taxon>Eukaryota</taxon>
        <taxon>Fungi</taxon>
        <taxon>Dikarya</taxon>
        <taxon>Basidiomycota</taxon>
        <taxon>Agaricomycotina</taxon>
        <taxon>Agaricomycetes</taxon>
        <taxon>Agaricomycetidae</taxon>
        <taxon>Agaricales</taxon>
        <taxon>Marasmiineae</taxon>
        <taxon>Mycenaceae</taxon>
        <taxon>Mycena</taxon>
    </lineage>
</organism>
<dbReference type="InterPro" id="IPR050272">
    <property type="entry name" value="Isochorismatase-like_hydrls"/>
</dbReference>
<comment type="caution">
    <text evidence="4">The sequence shown here is derived from an EMBL/GenBank/DDBJ whole genome shotgun (WGS) entry which is preliminary data.</text>
</comment>
<dbReference type="PANTHER" id="PTHR43540">
    <property type="entry name" value="PEROXYUREIDOACRYLATE/UREIDOACRYLATE AMIDOHYDROLASE-RELATED"/>
    <property type="match status" value="1"/>
</dbReference>
<gene>
    <name evidence="4" type="ORF">DFH08DRAFT_751239</name>
</gene>
<dbReference type="GO" id="GO:0016787">
    <property type="term" value="F:hydrolase activity"/>
    <property type="evidence" value="ECO:0007669"/>
    <property type="project" value="UniProtKB-KW"/>
</dbReference>
<evidence type="ECO:0000256" key="1">
    <source>
        <dbReference type="ARBA" id="ARBA00006336"/>
    </source>
</evidence>
<dbReference type="AlphaFoldDB" id="A0AAD6ZN69"/>
<evidence type="ECO:0000259" key="3">
    <source>
        <dbReference type="Pfam" id="PF00857"/>
    </source>
</evidence>
<dbReference type="SUPFAM" id="SSF52499">
    <property type="entry name" value="Isochorismatase-like hydrolases"/>
    <property type="match status" value="1"/>
</dbReference>